<feature type="compositionally biased region" description="Polar residues" evidence="1">
    <location>
        <begin position="29"/>
        <end position="38"/>
    </location>
</feature>
<comment type="caution">
    <text evidence="3">The sequence shown here is derived from an EMBL/GenBank/DDBJ whole genome shotgun (WGS) entry which is preliminary data.</text>
</comment>
<feature type="compositionally biased region" description="Basic and acidic residues" evidence="1">
    <location>
        <begin position="321"/>
        <end position="340"/>
    </location>
</feature>
<evidence type="ECO:0000313" key="3">
    <source>
        <dbReference type="EMBL" id="KAL0948126.1"/>
    </source>
</evidence>
<evidence type="ECO:0000256" key="2">
    <source>
        <dbReference type="SAM" id="Phobius"/>
    </source>
</evidence>
<feature type="region of interest" description="Disordered" evidence="1">
    <location>
        <begin position="1"/>
        <end position="44"/>
    </location>
</feature>
<gene>
    <name evidence="3" type="ORF">HGRIS_010743</name>
</gene>
<proteinExistence type="predicted"/>
<feature type="region of interest" description="Disordered" evidence="1">
    <location>
        <begin position="151"/>
        <end position="183"/>
    </location>
</feature>
<evidence type="ECO:0000313" key="4">
    <source>
        <dbReference type="Proteomes" id="UP001556367"/>
    </source>
</evidence>
<feature type="transmembrane region" description="Helical" evidence="2">
    <location>
        <begin position="100"/>
        <end position="121"/>
    </location>
</feature>
<organism evidence="3 4">
    <name type="scientific">Hohenbuehelia grisea</name>
    <dbReference type="NCBI Taxonomy" id="104357"/>
    <lineage>
        <taxon>Eukaryota</taxon>
        <taxon>Fungi</taxon>
        <taxon>Dikarya</taxon>
        <taxon>Basidiomycota</taxon>
        <taxon>Agaricomycotina</taxon>
        <taxon>Agaricomycetes</taxon>
        <taxon>Agaricomycetidae</taxon>
        <taxon>Agaricales</taxon>
        <taxon>Pleurotineae</taxon>
        <taxon>Pleurotaceae</taxon>
        <taxon>Hohenbuehelia</taxon>
    </lineage>
</organism>
<reference evidence="4" key="1">
    <citation type="submission" date="2024-06" db="EMBL/GenBank/DDBJ databases">
        <title>Multi-omics analyses provide insights into the biosynthesis of the anticancer antibiotic pleurotin in Hohenbuehelia grisea.</title>
        <authorList>
            <person name="Weaver J.A."/>
            <person name="Alberti F."/>
        </authorList>
    </citation>
    <scope>NUCLEOTIDE SEQUENCE [LARGE SCALE GENOMIC DNA]</scope>
    <source>
        <strain evidence="4">T-177</strain>
    </source>
</reference>
<accession>A0ABR3IXU1</accession>
<dbReference type="EMBL" id="JASNQZ010000014">
    <property type="protein sequence ID" value="KAL0948126.1"/>
    <property type="molecule type" value="Genomic_DNA"/>
</dbReference>
<protein>
    <submittedName>
        <fullName evidence="3">Uncharacterized protein</fullName>
    </submittedName>
</protein>
<name>A0ABR3IXU1_9AGAR</name>
<dbReference type="Proteomes" id="UP001556367">
    <property type="component" value="Unassembled WGS sequence"/>
</dbReference>
<feature type="region of interest" description="Disordered" evidence="1">
    <location>
        <begin position="321"/>
        <end position="353"/>
    </location>
</feature>
<keyword evidence="2" id="KW-0812">Transmembrane</keyword>
<keyword evidence="2" id="KW-0472">Membrane</keyword>
<feature type="compositionally biased region" description="Polar residues" evidence="1">
    <location>
        <begin position="167"/>
        <end position="183"/>
    </location>
</feature>
<keyword evidence="4" id="KW-1185">Reference proteome</keyword>
<evidence type="ECO:0000256" key="1">
    <source>
        <dbReference type="SAM" id="MobiDB-lite"/>
    </source>
</evidence>
<keyword evidence="2" id="KW-1133">Transmembrane helix</keyword>
<sequence>MSHSTAGSRDSAALPEVSRSPSPDHRSTSPDYNLQGASKVSGGVARGKTARISVGIWTHRNRFTPLADAPPEGTVFLFGVATPLRSHRGRWRLQRTLNQFWQLCVMTIHPLNVTIFAFIAASKDSAYWKPFDNDEGKLQLRILAELSSAQPDGSISASRPTHHARSASASGIPTTTSSASDTSMRQLTRKTPEYIAAVAHALGVSACSNERGYNDPQAAYREWQHVNDLLRKASQMSKDNYDFRPIPNKQDITELVVSKGTMANWDRTFKDLAWPDMIAWLSGSQDAPPQSDVLGLARPTLSLVRTKAVEWTAQQKALEVVERQKQEKKAKGSKKGKDDAAGSSKKGKGKSGT</sequence>